<sequence>MDEEKELTLSINEANSLKKITKMPGWKIINDFLKKSEERYDKELKDEKNNDMANIKACRKIIGWIGNFRDLFRYTEISAHQDEQELEIIKGEKREK</sequence>
<dbReference type="EMBL" id="BARU01005414">
    <property type="protein sequence ID" value="GAH36019.1"/>
    <property type="molecule type" value="Genomic_DNA"/>
</dbReference>
<dbReference type="AlphaFoldDB" id="X1G382"/>
<comment type="caution">
    <text evidence="1">The sequence shown here is derived from an EMBL/GenBank/DDBJ whole genome shotgun (WGS) entry which is preliminary data.</text>
</comment>
<protein>
    <submittedName>
        <fullName evidence="1">Uncharacterized protein</fullName>
    </submittedName>
</protein>
<name>X1G382_9ZZZZ</name>
<evidence type="ECO:0000313" key="1">
    <source>
        <dbReference type="EMBL" id="GAH36019.1"/>
    </source>
</evidence>
<proteinExistence type="predicted"/>
<gene>
    <name evidence="1" type="ORF">S03H2_10535</name>
</gene>
<organism evidence="1">
    <name type="scientific">marine sediment metagenome</name>
    <dbReference type="NCBI Taxonomy" id="412755"/>
    <lineage>
        <taxon>unclassified sequences</taxon>
        <taxon>metagenomes</taxon>
        <taxon>ecological metagenomes</taxon>
    </lineage>
</organism>
<accession>X1G382</accession>
<reference evidence="1" key="1">
    <citation type="journal article" date="2014" name="Front. Microbiol.">
        <title>High frequency of phylogenetically diverse reductive dehalogenase-homologous genes in deep subseafloor sedimentary metagenomes.</title>
        <authorList>
            <person name="Kawai M."/>
            <person name="Futagami T."/>
            <person name="Toyoda A."/>
            <person name="Takaki Y."/>
            <person name="Nishi S."/>
            <person name="Hori S."/>
            <person name="Arai W."/>
            <person name="Tsubouchi T."/>
            <person name="Morono Y."/>
            <person name="Uchiyama I."/>
            <person name="Ito T."/>
            <person name="Fujiyama A."/>
            <person name="Inagaki F."/>
            <person name="Takami H."/>
        </authorList>
    </citation>
    <scope>NUCLEOTIDE SEQUENCE</scope>
    <source>
        <strain evidence="1">Expedition CK06-06</strain>
    </source>
</reference>